<dbReference type="Pfam" id="PF00702">
    <property type="entry name" value="Hydrolase"/>
    <property type="match status" value="1"/>
</dbReference>
<dbReference type="Gene3D" id="1.10.150.210">
    <property type="entry name" value="Phosphoserine phosphatase, domain 2"/>
    <property type="match status" value="1"/>
</dbReference>
<dbReference type="GO" id="GO:0036424">
    <property type="term" value="F:L-phosphoserine phosphatase activity"/>
    <property type="evidence" value="ECO:0007669"/>
    <property type="project" value="InterPro"/>
</dbReference>
<organism evidence="15 16">
    <name type="scientific">Thiomicrorhabdus sediminis</name>
    <dbReference type="NCBI Taxonomy" id="2580412"/>
    <lineage>
        <taxon>Bacteria</taxon>
        <taxon>Pseudomonadati</taxon>
        <taxon>Pseudomonadota</taxon>
        <taxon>Gammaproteobacteria</taxon>
        <taxon>Thiotrichales</taxon>
        <taxon>Piscirickettsiaceae</taxon>
        <taxon>Thiomicrorhabdus</taxon>
    </lineage>
</organism>
<evidence type="ECO:0000256" key="11">
    <source>
        <dbReference type="ARBA" id="ARBA00031693"/>
    </source>
</evidence>
<dbReference type="UniPathway" id="UPA00135">
    <property type="reaction ID" value="UER00198"/>
</dbReference>
<dbReference type="InterPro" id="IPR036412">
    <property type="entry name" value="HAD-like_sf"/>
</dbReference>
<dbReference type="InterPro" id="IPR004469">
    <property type="entry name" value="PSP"/>
</dbReference>
<evidence type="ECO:0000256" key="14">
    <source>
        <dbReference type="PIRSR" id="PIRSR604469-1"/>
    </source>
</evidence>
<dbReference type="Gene3D" id="3.40.50.1000">
    <property type="entry name" value="HAD superfamily/HAD-like"/>
    <property type="match status" value="1"/>
</dbReference>
<evidence type="ECO:0000256" key="6">
    <source>
        <dbReference type="ARBA" id="ARBA00022605"/>
    </source>
</evidence>
<dbReference type="GO" id="GO:0005737">
    <property type="term" value="C:cytoplasm"/>
    <property type="evidence" value="ECO:0007669"/>
    <property type="project" value="TreeGrafter"/>
</dbReference>
<dbReference type="GO" id="GO:0006564">
    <property type="term" value="P:L-serine biosynthetic process"/>
    <property type="evidence" value="ECO:0007669"/>
    <property type="project" value="UniProtKB-KW"/>
</dbReference>
<dbReference type="PANTHER" id="PTHR43344:SF2">
    <property type="entry name" value="PHOSPHOSERINE PHOSPHATASE"/>
    <property type="match status" value="1"/>
</dbReference>
<reference evidence="15 16" key="1">
    <citation type="submission" date="2019-05" db="EMBL/GenBank/DDBJ databases">
        <title>Thiomicrorhabdus sediminis sp. nov, a novel sulfur-oxidizing bacterium isolated from coastal sediment.</title>
        <authorList>
            <person name="Liu X."/>
        </authorList>
    </citation>
    <scope>NUCLEOTIDE SEQUENCE [LARGE SCALE GENOMIC DNA]</scope>
    <source>
        <strain evidence="15 16">G1</strain>
    </source>
</reference>
<dbReference type="KEGG" id="thig:FE785_03140"/>
<accession>A0A4V1HHP1</accession>
<comment type="similarity">
    <text evidence="3">Belongs to the HAD-like hydrolase superfamily. SerB family.</text>
</comment>
<protein>
    <recommendedName>
        <fullName evidence="5">Phosphoserine phosphatase</fullName>
        <ecNumber evidence="4">3.1.3.3</ecNumber>
    </recommendedName>
    <alternativeName>
        <fullName evidence="11">O-phosphoserine phosphohydrolase</fullName>
    </alternativeName>
</protein>
<dbReference type="GO" id="GO:0000287">
    <property type="term" value="F:magnesium ion binding"/>
    <property type="evidence" value="ECO:0007669"/>
    <property type="project" value="TreeGrafter"/>
</dbReference>
<evidence type="ECO:0000256" key="8">
    <source>
        <dbReference type="ARBA" id="ARBA00022801"/>
    </source>
</evidence>
<proteinExistence type="inferred from homology"/>
<dbReference type="EC" id="3.1.3.3" evidence="4"/>
<keyword evidence="8 15" id="KW-0378">Hydrolase</keyword>
<evidence type="ECO:0000313" key="16">
    <source>
        <dbReference type="Proteomes" id="UP000304864"/>
    </source>
</evidence>
<evidence type="ECO:0000256" key="5">
    <source>
        <dbReference type="ARBA" id="ARBA00015196"/>
    </source>
</evidence>
<feature type="active site" description="Proton donor" evidence="14">
    <location>
        <position position="80"/>
    </location>
</feature>
<comment type="cofactor">
    <cofactor evidence="1">
        <name>Mg(2+)</name>
        <dbReference type="ChEBI" id="CHEBI:18420"/>
    </cofactor>
</comment>
<dbReference type="PANTHER" id="PTHR43344">
    <property type="entry name" value="PHOSPHOSERINE PHOSPHATASE"/>
    <property type="match status" value="1"/>
</dbReference>
<dbReference type="SFLD" id="SFLDS00003">
    <property type="entry name" value="Haloacid_Dehalogenase"/>
    <property type="match status" value="1"/>
</dbReference>
<evidence type="ECO:0000256" key="3">
    <source>
        <dbReference type="ARBA" id="ARBA00009184"/>
    </source>
</evidence>
<evidence type="ECO:0000256" key="10">
    <source>
        <dbReference type="ARBA" id="ARBA00023299"/>
    </source>
</evidence>
<gene>
    <name evidence="15" type="primary">serB</name>
    <name evidence="15" type="ORF">FE785_03140</name>
</gene>
<dbReference type="SFLD" id="SFLDG01136">
    <property type="entry name" value="C1.6:_Phosphoserine_Phosphatas"/>
    <property type="match status" value="1"/>
</dbReference>
<name>A0A4V1HHP1_9GAMM</name>
<evidence type="ECO:0000256" key="9">
    <source>
        <dbReference type="ARBA" id="ARBA00022842"/>
    </source>
</evidence>
<dbReference type="InterPro" id="IPR050582">
    <property type="entry name" value="HAD-like_SerB"/>
</dbReference>
<evidence type="ECO:0000256" key="1">
    <source>
        <dbReference type="ARBA" id="ARBA00001946"/>
    </source>
</evidence>
<comment type="catalytic activity">
    <reaction evidence="13">
        <text>O-phospho-D-serine + H2O = D-serine + phosphate</text>
        <dbReference type="Rhea" id="RHEA:24873"/>
        <dbReference type="ChEBI" id="CHEBI:15377"/>
        <dbReference type="ChEBI" id="CHEBI:35247"/>
        <dbReference type="ChEBI" id="CHEBI:43474"/>
        <dbReference type="ChEBI" id="CHEBI:58680"/>
        <dbReference type="EC" id="3.1.3.3"/>
    </reaction>
</comment>
<dbReference type="InterPro" id="IPR023214">
    <property type="entry name" value="HAD_sf"/>
</dbReference>
<evidence type="ECO:0000256" key="13">
    <source>
        <dbReference type="ARBA" id="ARBA00048523"/>
    </source>
</evidence>
<evidence type="ECO:0000313" key="15">
    <source>
        <dbReference type="EMBL" id="QCU89703.1"/>
    </source>
</evidence>
<keyword evidence="7" id="KW-0479">Metal-binding</keyword>
<dbReference type="NCBIfam" id="TIGR01488">
    <property type="entry name" value="HAD-SF-IB"/>
    <property type="match status" value="1"/>
</dbReference>
<keyword evidence="10" id="KW-0718">Serine biosynthesis</keyword>
<evidence type="ECO:0000256" key="12">
    <source>
        <dbReference type="ARBA" id="ARBA00048138"/>
    </source>
</evidence>
<keyword evidence="16" id="KW-1185">Reference proteome</keyword>
<comment type="catalytic activity">
    <reaction evidence="12">
        <text>O-phospho-L-serine + H2O = L-serine + phosphate</text>
        <dbReference type="Rhea" id="RHEA:21208"/>
        <dbReference type="ChEBI" id="CHEBI:15377"/>
        <dbReference type="ChEBI" id="CHEBI:33384"/>
        <dbReference type="ChEBI" id="CHEBI:43474"/>
        <dbReference type="ChEBI" id="CHEBI:57524"/>
        <dbReference type="EC" id="3.1.3.3"/>
    </reaction>
</comment>
<dbReference type="SFLD" id="SFLDG01137">
    <property type="entry name" value="C1.6.1:_Phosphoserine_Phosphat"/>
    <property type="match status" value="1"/>
</dbReference>
<dbReference type="CDD" id="cd07500">
    <property type="entry name" value="HAD_PSP"/>
    <property type="match status" value="1"/>
</dbReference>
<dbReference type="SUPFAM" id="SSF56784">
    <property type="entry name" value="HAD-like"/>
    <property type="match status" value="1"/>
</dbReference>
<dbReference type="AlphaFoldDB" id="A0A4V1HHP1"/>
<keyword evidence="6" id="KW-0028">Amino-acid biosynthesis</keyword>
<feature type="active site" description="Nucleophile" evidence="14">
    <location>
        <position position="78"/>
    </location>
</feature>
<comment type="pathway">
    <text evidence="2">Amino-acid biosynthesis; L-serine biosynthesis; L-serine from 3-phospho-D-glycerate: step 3/3.</text>
</comment>
<dbReference type="OrthoDB" id="9792539at2"/>
<dbReference type="EMBL" id="CP040602">
    <property type="protein sequence ID" value="QCU89703.1"/>
    <property type="molecule type" value="Genomic_DNA"/>
</dbReference>
<dbReference type="Gene3D" id="3.30.70.2020">
    <property type="match status" value="1"/>
</dbReference>
<dbReference type="SFLD" id="SFLDF00029">
    <property type="entry name" value="phosphoserine_phosphatase"/>
    <property type="match status" value="1"/>
</dbReference>
<dbReference type="Proteomes" id="UP000304864">
    <property type="component" value="Chromosome"/>
</dbReference>
<evidence type="ECO:0000256" key="7">
    <source>
        <dbReference type="ARBA" id="ARBA00022723"/>
    </source>
</evidence>
<evidence type="ECO:0000256" key="4">
    <source>
        <dbReference type="ARBA" id="ARBA00012640"/>
    </source>
</evidence>
<dbReference type="NCBIfam" id="TIGR00338">
    <property type="entry name" value="serB"/>
    <property type="match status" value="1"/>
</dbReference>
<keyword evidence="9" id="KW-0460">Magnesium</keyword>
<sequence>MATIIIHSNTLNFEQAKIIERVYGYAGKPVKVNNHFRIQLNEAPTREELNQLANEIKVDINLLPDGFDTSNVKLVISDMDSTLIGIECIDEIADYINVKPQVAAITEAAMRGELNFEESLTQRVALLKGLDTSALQKVFDDRLFLNPGAETWISGLKEQSIKFALVSGGFTFFTDRLKEQLGIDFTRANVLAKENHQLSGSVVGDIVGAQAKADFLNELCQQLNIQPNQVIAVGDGANDLLMMNEAGLSIAYKAKPAVQEKAATALNFSGLDAILDFIV</sequence>
<evidence type="ECO:0000256" key="2">
    <source>
        <dbReference type="ARBA" id="ARBA00005135"/>
    </source>
</evidence>
<dbReference type="RefSeq" id="WP_138564324.1">
    <property type="nucleotide sequence ID" value="NZ_CP040602.1"/>
</dbReference>